<evidence type="ECO:0000313" key="9">
    <source>
        <dbReference type="EMBL" id="MCA6075914.1"/>
    </source>
</evidence>
<comment type="caution">
    <text evidence="8">The sequence shown here is derived from an EMBL/GenBank/DDBJ whole genome shotgun (WGS) entry which is preliminary data.</text>
</comment>
<evidence type="ECO:0000313" key="8">
    <source>
        <dbReference type="EMBL" id="MCA6074737.1"/>
    </source>
</evidence>
<sequence length="726" mass="81938">MRMNSSQIIQVIREASTYLGQDFDGFTLREMEASPRYYDREDAPEFRRDLIEAATKQRIIFLENQLAPEEIRSFLDDVEIPIFAFEETEDDLIPIIIFKEKRKLKVSRIRISDSETLSCDADYFPNLMLEDGKVSFMGIFGYKSLVSDDPENGENLKKLNPLQRLMRLLSEEKKDIFYIYIYAVLIGLISLTLPLGIQATVSLISGGVVFSSVYVLIALVIIGVFAAGGLQVMQITLVEFLQRRVFTKAAFEFAFRIPRIKNEALLNYYAPELMNRFFDVLTLQKGLPKLLIDLSAGVIQILFGLILLSLYHPFFVFFSLLLVGMLVLIFYFTGPKGLSSSIKESKYKYKVVYWLEELARTINSFKISGNTPLPIRKTDYNVNNYLKNRKVHFGVLVNQYIFILLFKGLVTGGLLIIGTILVVQREITLGQFVASEVIIILTLNSVEKIIMYMDVVYDMLTAVDKISQVTDLPLEKSGGIDIPKHLLERGMEVRVKKLSYKFPGSTDYVLKDVETHIRSGERICISGGAGSGRTVFTKVLTGLHQGYEGIITMDGYSLRDLDLTNLRDKIGKNVSQEDIFEGTIFENVLLSKPNSKAEDALWALDKVNVGDTINAMPEGLDTPMLSGGKGLSRGVVNKIILARCLAKRPSLLVLNDFFKDFIQSERLSLIQMLTAKEHNWTLIVVSNDPFIMAACDRVLLFEEGRITGNGKFDELVKSGALNKIVR</sequence>
<feature type="transmembrane region" description="Helical" evidence="5">
    <location>
        <begin position="314"/>
        <end position="333"/>
    </location>
</feature>
<evidence type="ECO:0000256" key="5">
    <source>
        <dbReference type="SAM" id="Phobius"/>
    </source>
</evidence>
<feature type="transmembrane region" description="Helical" evidence="5">
    <location>
        <begin position="290"/>
        <end position="308"/>
    </location>
</feature>
<dbReference type="PANTHER" id="PTHR43394:SF4">
    <property type="entry name" value="TOXIN SECRETION ABC TRANSPORTER ATP-BINDING PROTEIN"/>
    <property type="match status" value="1"/>
</dbReference>
<evidence type="ECO:0000256" key="4">
    <source>
        <dbReference type="ARBA" id="ARBA00023136"/>
    </source>
</evidence>
<keyword evidence="11" id="KW-1185">Reference proteome</keyword>
<dbReference type="EMBL" id="JAIXNE010000003">
    <property type="protein sequence ID" value="MCA6075914.1"/>
    <property type="molecule type" value="Genomic_DNA"/>
</dbReference>
<dbReference type="GO" id="GO:0005524">
    <property type="term" value="F:ATP binding"/>
    <property type="evidence" value="ECO:0007669"/>
    <property type="project" value="UniProtKB-KW"/>
</dbReference>
<dbReference type="Gene3D" id="1.20.1560.10">
    <property type="entry name" value="ABC transporter type 1, transmembrane domain"/>
    <property type="match status" value="1"/>
</dbReference>
<feature type="transmembrane region" description="Helical" evidence="5">
    <location>
        <begin position="400"/>
        <end position="423"/>
    </location>
</feature>
<feature type="domain" description="ABC transporter" evidence="6">
    <location>
        <begin position="493"/>
        <end position="724"/>
    </location>
</feature>
<accession>A0A9X1HR75</accession>
<dbReference type="PROSITE" id="PS50893">
    <property type="entry name" value="ABC_TRANSPORTER_2"/>
    <property type="match status" value="1"/>
</dbReference>
<dbReference type="EMBL" id="JAIXNE010000002">
    <property type="protein sequence ID" value="MCA6074737.1"/>
    <property type="molecule type" value="Genomic_DNA"/>
</dbReference>
<feature type="domain" description="ABC transmembrane type-1" evidence="7">
    <location>
        <begin position="181"/>
        <end position="458"/>
    </location>
</feature>
<protein>
    <submittedName>
        <fullName evidence="8">ATP-binding cassette domain-containing protein</fullName>
    </submittedName>
</protein>
<keyword evidence="4 5" id="KW-0472">Membrane</keyword>
<keyword evidence="8" id="KW-0547">Nucleotide-binding</keyword>
<dbReference type="InterPro" id="IPR003439">
    <property type="entry name" value="ABC_transporter-like_ATP-bd"/>
</dbReference>
<comment type="subcellular location">
    <subcellularLocation>
        <location evidence="1">Cell membrane</location>
        <topology evidence="1">Multi-pass membrane protein</topology>
    </subcellularLocation>
</comment>
<dbReference type="PROSITE" id="PS50929">
    <property type="entry name" value="ABC_TM1F"/>
    <property type="match status" value="1"/>
</dbReference>
<feature type="transmembrane region" description="Helical" evidence="5">
    <location>
        <begin position="203"/>
        <end position="227"/>
    </location>
</feature>
<proteinExistence type="predicted"/>
<dbReference type="EMBL" id="JAIXNE010000004">
    <property type="protein sequence ID" value="MCA6077042.1"/>
    <property type="molecule type" value="Genomic_DNA"/>
</dbReference>
<name>A0A9X1HR75_9BACT</name>
<feature type="transmembrane region" description="Helical" evidence="5">
    <location>
        <begin position="176"/>
        <end position="197"/>
    </location>
</feature>
<gene>
    <name evidence="8" type="ORF">LDX50_07635</name>
    <name evidence="9" type="ORF">LDX50_13605</name>
    <name evidence="10" type="ORF">LDX50_19325</name>
</gene>
<keyword evidence="3 5" id="KW-1133">Transmembrane helix</keyword>
<dbReference type="GO" id="GO:0016887">
    <property type="term" value="F:ATP hydrolysis activity"/>
    <property type="evidence" value="ECO:0007669"/>
    <property type="project" value="InterPro"/>
</dbReference>
<evidence type="ECO:0000313" key="11">
    <source>
        <dbReference type="Proteomes" id="UP001139409"/>
    </source>
</evidence>
<keyword evidence="8" id="KW-0067">ATP-binding</keyword>
<dbReference type="SUPFAM" id="SSF52540">
    <property type="entry name" value="P-loop containing nucleoside triphosphate hydrolases"/>
    <property type="match status" value="1"/>
</dbReference>
<dbReference type="SUPFAM" id="SSF90123">
    <property type="entry name" value="ABC transporter transmembrane region"/>
    <property type="match status" value="1"/>
</dbReference>
<dbReference type="PANTHER" id="PTHR43394">
    <property type="entry name" value="ATP-DEPENDENT PERMEASE MDL1, MITOCHONDRIAL"/>
    <property type="match status" value="1"/>
</dbReference>
<organism evidence="8 11">
    <name type="scientific">Fulvivirga sedimenti</name>
    <dbReference type="NCBI Taxonomy" id="2879465"/>
    <lineage>
        <taxon>Bacteria</taxon>
        <taxon>Pseudomonadati</taxon>
        <taxon>Bacteroidota</taxon>
        <taxon>Cytophagia</taxon>
        <taxon>Cytophagales</taxon>
        <taxon>Fulvivirgaceae</taxon>
        <taxon>Fulvivirga</taxon>
    </lineage>
</organism>
<dbReference type="Pfam" id="PF00005">
    <property type="entry name" value="ABC_tran"/>
    <property type="match status" value="1"/>
</dbReference>
<dbReference type="InterPro" id="IPR011527">
    <property type="entry name" value="ABC1_TM_dom"/>
</dbReference>
<evidence type="ECO:0000256" key="2">
    <source>
        <dbReference type="ARBA" id="ARBA00022692"/>
    </source>
</evidence>
<reference evidence="8" key="1">
    <citation type="submission" date="2021-09" db="EMBL/GenBank/DDBJ databases">
        <title>Fulvivirga sp. isolated from coastal sediment.</title>
        <authorList>
            <person name="Yu H."/>
        </authorList>
    </citation>
    <scope>NUCLEOTIDE SEQUENCE</scope>
    <source>
        <strain evidence="8">1062</strain>
    </source>
</reference>
<dbReference type="Proteomes" id="UP001139409">
    <property type="component" value="Unassembled WGS sequence"/>
</dbReference>
<evidence type="ECO:0000259" key="7">
    <source>
        <dbReference type="PROSITE" id="PS50929"/>
    </source>
</evidence>
<dbReference type="InterPro" id="IPR039421">
    <property type="entry name" value="Type_1_exporter"/>
</dbReference>
<evidence type="ECO:0000256" key="1">
    <source>
        <dbReference type="ARBA" id="ARBA00004651"/>
    </source>
</evidence>
<keyword evidence="2 5" id="KW-0812">Transmembrane</keyword>
<dbReference type="AlphaFoldDB" id="A0A9X1HR75"/>
<dbReference type="InterPro" id="IPR036640">
    <property type="entry name" value="ABC1_TM_sf"/>
</dbReference>
<dbReference type="GO" id="GO:0005886">
    <property type="term" value="C:plasma membrane"/>
    <property type="evidence" value="ECO:0007669"/>
    <property type="project" value="UniProtKB-SubCell"/>
</dbReference>
<dbReference type="InterPro" id="IPR027417">
    <property type="entry name" value="P-loop_NTPase"/>
</dbReference>
<evidence type="ECO:0000256" key="3">
    <source>
        <dbReference type="ARBA" id="ARBA00022989"/>
    </source>
</evidence>
<dbReference type="GO" id="GO:0015421">
    <property type="term" value="F:ABC-type oligopeptide transporter activity"/>
    <property type="evidence" value="ECO:0007669"/>
    <property type="project" value="TreeGrafter"/>
</dbReference>
<evidence type="ECO:0000259" key="6">
    <source>
        <dbReference type="PROSITE" id="PS50893"/>
    </source>
</evidence>
<evidence type="ECO:0000313" key="10">
    <source>
        <dbReference type="EMBL" id="MCA6077042.1"/>
    </source>
</evidence>
<dbReference type="Pfam" id="PF00664">
    <property type="entry name" value="ABC_membrane"/>
    <property type="match status" value="1"/>
</dbReference>
<dbReference type="Gene3D" id="3.40.50.300">
    <property type="entry name" value="P-loop containing nucleotide triphosphate hydrolases"/>
    <property type="match status" value="1"/>
</dbReference>
<dbReference type="RefSeq" id="WP_225697850.1">
    <property type="nucleotide sequence ID" value="NZ_JAIXNE010000002.1"/>
</dbReference>